<protein>
    <submittedName>
        <fullName evidence="1">Uncharacterized protein</fullName>
    </submittedName>
</protein>
<organism evidence="1 2">
    <name type="scientific">Deinococcus gobiensis (strain DSM 21396 / JCM 16679 / CGMCC 1.7299 / I-0)</name>
    <dbReference type="NCBI Taxonomy" id="745776"/>
    <lineage>
        <taxon>Bacteria</taxon>
        <taxon>Thermotogati</taxon>
        <taxon>Deinococcota</taxon>
        <taxon>Deinococci</taxon>
        <taxon>Deinococcales</taxon>
        <taxon>Deinococcaceae</taxon>
        <taxon>Deinococcus</taxon>
    </lineage>
</organism>
<dbReference type="EMBL" id="CP002191">
    <property type="protein sequence ID" value="AFD25408.1"/>
    <property type="molecule type" value="Genomic_DNA"/>
</dbReference>
<gene>
    <name evidence="1" type="ordered locus">DGo_CA1481</name>
</gene>
<dbReference type="KEGG" id="dgo:DGo_CA1481"/>
<reference evidence="1 2" key="1">
    <citation type="journal article" date="2012" name="PLoS ONE">
        <title>Genome sequence and transcriptome analysis of the radioresistant bacterium Deinococcus gobiensis: insights into the extreme environmental adaptations.</title>
        <authorList>
            <person name="Yuan M."/>
            <person name="Chen M."/>
            <person name="Zhang W."/>
            <person name="Lu W."/>
            <person name="Wang J."/>
            <person name="Yang M."/>
            <person name="Zhao P."/>
            <person name="Tang R."/>
            <person name="Li X."/>
            <person name="Hao Y."/>
            <person name="Zhou Z."/>
            <person name="Zhan Y."/>
            <person name="Yu H."/>
            <person name="Teng C."/>
            <person name="Yan Y."/>
            <person name="Ping S."/>
            <person name="Wang Y."/>
            <person name="Lin M."/>
        </authorList>
    </citation>
    <scope>NUCLEOTIDE SEQUENCE [LARGE SCALE GENOMIC DNA]</scope>
    <source>
        <strain evidence="1 2">I-0</strain>
    </source>
</reference>
<dbReference type="PATRIC" id="fig|745776.4.peg.1523"/>
<dbReference type="STRING" id="745776.DGo_CA1481"/>
<evidence type="ECO:0000313" key="2">
    <source>
        <dbReference type="Proteomes" id="UP000007575"/>
    </source>
</evidence>
<dbReference type="Proteomes" id="UP000007575">
    <property type="component" value="Chromosome"/>
</dbReference>
<accession>H8GU84</accession>
<keyword evidence="2" id="KW-1185">Reference proteome</keyword>
<name>H8GU84_DEIGI</name>
<dbReference type="HOGENOM" id="CLU_139039_0_0_0"/>
<evidence type="ECO:0000313" key="1">
    <source>
        <dbReference type="EMBL" id="AFD25408.1"/>
    </source>
</evidence>
<proteinExistence type="predicted"/>
<sequence>MLGGCAFGAYISPETPLERTVNGTYEGVGNGITGRVPYRLVLTVQERAGRASGVLTNLESKKAYAATGSFRPAEGGGALDLTMYEGGDKYRAALHGDLRAGAITGQIKTVLLGKELFPYNVTLNKVTATP</sequence>
<dbReference type="AlphaFoldDB" id="H8GU84"/>